<dbReference type="InterPro" id="IPR001926">
    <property type="entry name" value="TrpB-like_PALP"/>
</dbReference>
<evidence type="ECO:0000313" key="8">
    <source>
        <dbReference type="EMBL" id="SEJ25491.1"/>
    </source>
</evidence>
<feature type="modified residue" description="N6-(pyridoxal phosphate)lysine" evidence="5">
    <location>
        <position position="113"/>
    </location>
</feature>
<dbReference type="SUPFAM" id="SSF53686">
    <property type="entry name" value="Tryptophan synthase beta subunit-like PLP-dependent enzymes"/>
    <property type="match status" value="1"/>
</dbReference>
<dbReference type="EC" id="4.2.3.1" evidence="4"/>
<dbReference type="GO" id="GO:0004795">
    <property type="term" value="F:threonine synthase activity"/>
    <property type="evidence" value="ECO:0007669"/>
    <property type="project" value="UniProtKB-UniRule"/>
</dbReference>
<dbReference type="GO" id="GO:0009088">
    <property type="term" value="P:threonine biosynthetic process"/>
    <property type="evidence" value="ECO:0007669"/>
    <property type="project" value="UniProtKB-UniRule"/>
</dbReference>
<evidence type="ECO:0000259" key="6">
    <source>
        <dbReference type="Pfam" id="PF00291"/>
    </source>
</evidence>
<comment type="cofactor">
    <cofactor evidence="1 5">
        <name>pyridoxal 5'-phosphate</name>
        <dbReference type="ChEBI" id="CHEBI:597326"/>
    </cofactor>
</comment>
<gene>
    <name evidence="8" type="ORF">SAMN05660742_10510</name>
</gene>
<evidence type="ECO:0000256" key="2">
    <source>
        <dbReference type="ARBA" id="ARBA00005517"/>
    </source>
</evidence>
<evidence type="ECO:0000256" key="5">
    <source>
        <dbReference type="PIRSR" id="PIRSR604450-51"/>
    </source>
</evidence>
<name>A0A1H6X8E6_9FIRM</name>
<dbReference type="InterPro" id="IPR029144">
    <property type="entry name" value="Thr_synth_N"/>
</dbReference>
<dbReference type="InterPro" id="IPR036052">
    <property type="entry name" value="TrpB-like_PALP_sf"/>
</dbReference>
<feature type="domain" description="Tryptophan synthase beta chain-like PALP" evidence="6">
    <location>
        <begin position="105"/>
        <end position="356"/>
    </location>
</feature>
<dbReference type="Pfam" id="PF24857">
    <property type="entry name" value="THR4_C"/>
    <property type="match status" value="1"/>
</dbReference>
<dbReference type="Gene3D" id="3.90.1380.10">
    <property type="entry name" value="Threonine synthase, N-terminal domain"/>
    <property type="match status" value="1"/>
</dbReference>
<dbReference type="Proteomes" id="UP000199662">
    <property type="component" value="Unassembled WGS sequence"/>
</dbReference>
<evidence type="ECO:0000313" key="9">
    <source>
        <dbReference type="Proteomes" id="UP000199662"/>
    </source>
</evidence>
<dbReference type="PANTHER" id="PTHR43515">
    <property type="entry name" value="THREONINE SYNTHASE-LIKE 1"/>
    <property type="match status" value="1"/>
</dbReference>
<dbReference type="NCBIfam" id="TIGR00260">
    <property type="entry name" value="thrC"/>
    <property type="match status" value="1"/>
</dbReference>
<evidence type="ECO:0000259" key="7">
    <source>
        <dbReference type="Pfam" id="PF14821"/>
    </source>
</evidence>
<organism evidence="8 9">
    <name type="scientific">Propionispira arboris</name>
    <dbReference type="NCBI Taxonomy" id="84035"/>
    <lineage>
        <taxon>Bacteria</taxon>
        <taxon>Bacillati</taxon>
        <taxon>Bacillota</taxon>
        <taxon>Negativicutes</taxon>
        <taxon>Selenomonadales</taxon>
        <taxon>Selenomonadaceae</taxon>
        <taxon>Propionispira</taxon>
    </lineage>
</organism>
<sequence length="495" mass="54705">MKYRSTRGNAQVLESAEAIIAGIAEDGGLFIPTELPEINHDFLKSLLSATYQKCAEKILGQFLTDYTPAELKQCIEKAYGNSKFDTALIAPLQSFADHDNILELWHGPTSAFKDMALQLLPQLMSTALVKTGEKSEIVILVATSGDTGKAALEGFKDVDQIRIMVFYPKAGVSKIQRQQMVTQTGENVAVAAVTGNFDDAQTGVKRIFNDIAFNEMLKSQGFQLSSANSINWGRLVPQIVYYFNSYVQMVSNNKIKLGDPINFVVPTGNFGNILAGFYAKCMGLPINKLVCASNANNVLTDFLRTGIYNRQRDFFKTITPSMDILISSNLERLLYHIGGGDSKQICSWMSQLAEVGSYNVGADYLTKIQSTFWAGWADDKQTAAKIKAVYEQHNYIIDTHTAVAWQVADEYKQITEDTTPTIIVSTASPYKFNDSVLDALAIDKKNADEFDLLDTLAKYNSAPIPIGLANLRTAKVLHQQICTKEDMINIVKTVL</sequence>
<dbReference type="InterPro" id="IPR037158">
    <property type="entry name" value="Thr_synth_N_sf"/>
</dbReference>
<dbReference type="InterPro" id="IPR004450">
    <property type="entry name" value="Thr_synthase-like"/>
</dbReference>
<dbReference type="Pfam" id="PF00291">
    <property type="entry name" value="PALP"/>
    <property type="match status" value="1"/>
</dbReference>
<feature type="domain" description="Threonine synthase N-terminal" evidence="7">
    <location>
        <begin position="2"/>
        <end position="79"/>
    </location>
</feature>
<dbReference type="STRING" id="84035.SAMN05660742_10510"/>
<dbReference type="EMBL" id="FNZK01000005">
    <property type="protein sequence ID" value="SEJ25491.1"/>
    <property type="molecule type" value="Genomic_DNA"/>
</dbReference>
<dbReference type="RefSeq" id="WP_091830139.1">
    <property type="nucleotide sequence ID" value="NZ_FNZK01000005.1"/>
</dbReference>
<dbReference type="Gene3D" id="3.40.50.1100">
    <property type="match status" value="2"/>
</dbReference>
<protein>
    <recommendedName>
        <fullName evidence="4">Threonine synthase</fullName>
        <ecNumber evidence="4">4.2.3.1</ecNumber>
    </recommendedName>
</protein>
<proteinExistence type="inferred from homology"/>
<dbReference type="CDD" id="cd01560">
    <property type="entry name" value="Thr-synth_2"/>
    <property type="match status" value="1"/>
</dbReference>
<dbReference type="Pfam" id="PF14821">
    <property type="entry name" value="Thr_synth_N"/>
    <property type="match status" value="1"/>
</dbReference>
<keyword evidence="9" id="KW-1185">Reference proteome</keyword>
<evidence type="ECO:0000256" key="3">
    <source>
        <dbReference type="ARBA" id="ARBA00022898"/>
    </source>
</evidence>
<keyword evidence="3 5" id="KW-0663">Pyridoxal phosphate</keyword>
<evidence type="ECO:0000256" key="1">
    <source>
        <dbReference type="ARBA" id="ARBA00001933"/>
    </source>
</evidence>
<comment type="similarity">
    <text evidence="2">Belongs to the threonine synthase family.</text>
</comment>
<dbReference type="GO" id="GO:0005737">
    <property type="term" value="C:cytoplasm"/>
    <property type="evidence" value="ECO:0007669"/>
    <property type="project" value="TreeGrafter"/>
</dbReference>
<dbReference type="AlphaFoldDB" id="A0A1H6X8E6"/>
<accession>A0A1H6X8E6</accession>
<reference evidence="8 9" key="1">
    <citation type="submission" date="2016-10" db="EMBL/GenBank/DDBJ databases">
        <authorList>
            <person name="de Groot N.N."/>
        </authorList>
    </citation>
    <scope>NUCLEOTIDE SEQUENCE [LARGE SCALE GENOMIC DNA]</scope>
    <source>
        <strain evidence="8 9">DSM 2179</strain>
    </source>
</reference>
<evidence type="ECO:0000256" key="4">
    <source>
        <dbReference type="NCBIfam" id="TIGR00260"/>
    </source>
</evidence>
<dbReference type="PANTHER" id="PTHR43515:SF1">
    <property type="entry name" value="THREONINE SYNTHASE-LIKE 1"/>
    <property type="match status" value="1"/>
</dbReference>